<dbReference type="SUPFAM" id="SSF63829">
    <property type="entry name" value="Calcium-dependent phosphotriesterase"/>
    <property type="match status" value="1"/>
</dbReference>
<dbReference type="InterPro" id="IPR011042">
    <property type="entry name" value="6-blade_b-propeller_TolB-like"/>
</dbReference>
<evidence type="ECO:0000313" key="3">
    <source>
        <dbReference type="Proteomes" id="UP001243420"/>
    </source>
</evidence>
<dbReference type="EMBL" id="CP122537">
    <property type="protein sequence ID" value="WGH77166.1"/>
    <property type="molecule type" value="Genomic_DNA"/>
</dbReference>
<dbReference type="Pfam" id="PF08450">
    <property type="entry name" value="SGL"/>
    <property type="match status" value="1"/>
</dbReference>
<dbReference type="InterPro" id="IPR013658">
    <property type="entry name" value="SGL"/>
</dbReference>
<reference evidence="2 3" key="1">
    <citation type="submission" date="2023-04" db="EMBL/GenBank/DDBJ databases">
        <title>Jannaschia ovalis sp. nov., a marine bacterium isolated from sea tidal flat.</title>
        <authorList>
            <person name="Kwon D.Y."/>
            <person name="Kim J.-J."/>
        </authorList>
    </citation>
    <scope>NUCLEOTIDE SEQUENCE [LARGE SCALE GENOMIC DNA]</scope>
    <source>
        <strain evidence="2 3">GRR-S6-38</strain>
    </source>
</reference>
<accession>A0ABY8L795</accession>
<feature type="domain" description="SMP-30/Gluconolactonase/LRE-like region" evidence="1">
    <location>
        <begin position="60"/>
        <end position="237"/>
    </location>
</feature>
<sequence length="325" mass="34602">MLDRVSYVGHGLTRPECVLATASGDLFCAHGDRGVARIRPDGTQMALAAPTEFGGHPVLANGIALRGDGSFLVANIADGGGLMELDAEGFRPFHACSTTATPPPVNFVLPDETGRIWITVSSTMTPRSLAYRPDVANGYVGVIERGRFRVVLEGLGYTNEIRADYAGGWLYIAETMAQRVSRVRLDEAGLHGAPEVFARMPAGAFPDGLALDAEGGLLVACIVSNELFRIDPEGGLVLVVGERDAAWAEEVQAAFAEGTMGRPHLDRAPTRILRNIASVTHAGPGLDRLVCGVLLDDRLPVLPAPVPGIRPLHWEVEVPDWGAPF</sequence>
<dbReference type="Proteomes" id="UP001243420">
    <property type="component" value="Chromosome"/>
</dbReference>
<protein>
    <submittedName>
        <fullName evidence="2">SMP-30/gluconolactonase/LRE family protein</fullName>
    </submittedName>
</protein>
<name>A0ABY8L795_9RHOB</name>
<gene>
    <name evidence="2" type="ORF">P8627_08840</name>
</gene>
<dbReference type="Gene3D" id="2.120.10.30">
    <property type="entry name" value="TolB, C-terminal domain"/>
    <property type="match status" value="1"/>
</dbReference>
<organism evidence="2 3">
    <name type="scientific">Jannaschia ovalis</name>
    <dbReference type="NCBI Taxonomy" id="3038773"/>
    <lineage>
        <taxon>Bacteria</taxon>
        <taxon>Pseudomonadati</taxon>
        <taxon>Pseudomonadota</taxon>
        <taxon>Alphaproteobacteria</taxon>
        <taxon>Rhodobacterales</taxon>
        <taxon>Roseobacteraceae</taxon>
        <taxon>Jannaschia</taxon>
    </lineage>
</organism>
<evidence type="ECO:0000259" key="1">
    <source>
        <dbReference type="Pfam" id="PF08450"/>
    </source>
</evidence>
<evidence type="ECO:0000313" key="2">
    <source>
        <dbReference type="EMBL" id="WGH77166.1"/>
    </source>
</evidence>
<dbReference type="RefSeq" id="WP_279963740.1">
    <property type="nucleotide sequence ID" value="NZ_CP122537.1"/>
</dbReference>
<proteinExistence type="predicted"/>
<keyword evidence="3" id="KW-1185">Reference proteome</keyword>